<keyword evidence="3" id="KW-1185">Reference proteome</keyword>
<evidence type="ECO:0000256" key="1">
    <source>
        <dbReference type="SAM" id="MobiDB-lite"/>
    </source>
</evidence>
<organism evidence="2 3">
    <name type="scientific">Colletotrichum chrysophilum</name>
    <dbReference type="NCBI Taxonomy" id="1836956"/>
    <lineage>
        <taxon>Eukaryota</taxon>
        <taxon>Fungi</taxon>
        <taxon>Dikarya</taxon>
        <taxon>Ascomycota</taxon>
        <taxon>Pezizomycotina</taxon>
        <taxon>Sordariomycetes</taxon>
        <taxon>Hypocreomycetidae</taxon>
        <taxon>Glomerellales</taxon>
        <taxon>Glomerellaceae</taxon>
        <taxon>Colletotrichum</taxon>
        <taxon>Colletotrichum gloeosporioides species complex</taxon>
    </lineage>
</organism>
<evidence type="ECO:0000313" key="2">
    <source>
        <dbReference type="EMBL" id="KAK1853158.1"/>
    </source>
</evidence>
<proteinExistence type="predicted"/>
<dbReference type="EMBL" id="JAQOWY010000060">
    <property type="protein sequence ID" value="KAK1853158.1"/>
    <property type="molecule type" value="Genomic_DNA"/>
</dbReference>
<dbReference type="AlphaFoldDB" id="A0AAD9ELX5"/>
<feature type="compositionally biased region" description="Polar residues" evidence="1">
    <location>
        <begin position="106"/>
        <end position="131"/>
    </location>
</feature>
<gene>
    <name evidence="2" type="ORF">CCHR01_04190</name>
</gene>
<sequence>MRGAINATYQTHGCRYKDEDTGEHHAAFDEDLSYQVASESQLDSSLGTGQTLPLFTINHLRSKAEIADWEDPKVRRKRHRSSMATTIDAGLSARKPTKNRDRQGLSFHQKSKQLLNGRSGTTAPHRSRATQSTDLAYSEFVAQRGINVVTTLQGDGGLS</sequence>
<comment type="caution">
    <text evidence="2">The sequence shown here is derived from an EMBL/GenBank/DDBJ whole genome shotgun (WGS) entry which is preliminary data.</text>
</comment>
<feature type="region of interest" description="Disordered" evidence="1">
    <location>
        <begin position="72"/>
        <end position="131"/>
    </location>
</feature>
<accession>A0AAD9ELX5</accession>
<protein>
    <submittedName>
        <fullName evidence="2">Uncharacterized protein</fullName>
    </submittedName>
</protein>
<reference evidence="2" key="1">
    <citation type="submission" date="2023-01" db="EMBL/GenBank/DDBJ databases">
        <title>Colletotrichum chrysophilum M932 genome sequence.</title>
        <authorList>
            <person name="Baroncelli R."/>
        </authorList>
    </citation>
    <scope>NUCLEOTIDE SEQUENCE</scope>
    <source>
        <strain evidence="2">M932</strain>
    </source>
</reference>
<name>A0AAD9ELX5_9PEZI</name>
<dbReference type="Proteomes" id="UP001243330">
    <property type="component" value="Unassembled WGS sequence"/>
</dbReference>
<evidence type="ECO:0000313" key="3">
    <source>
        <dbReference type="Proteomes" id="UP001243330"/>
    </source>
</evidence>